<dbReference type="Proteomes" id="UP000700596">
    <property type="component" value="Unassembled WGS sequence"/>
</dbReference>
<dbReference type="EC" id="3.1.1.-" evidence="8"/>
<dbReference type="OrthoDB" id="3039123at2759"/>
<evidence type="ECO:0000256" key="3">
    <source>
        <dbReference type="ARBA" id="ARBA00022723"/>
    </source>
</evidence>
<evidence type="ECO:0000256" key="8">
    <source>
        <dbReference type="RuleBase" id="RU361238"/>
    </source>
</evidence>
<proteinExistence type="inferred from homology"/>
<keyword evidence="10" id="KW-1185">Reference proteome</keyword>
<keyword evidence="3" id="KW-0479">Metal-binding</keyword>
<organism evidence="9 10">
    <name type="scientific">Dendryphion nanum</name>
    <dbReference type="NCBI Taxonomy" id="256645"/>
    <lineage>
        <taxon>Eukaryota</taxon>
        <taxon>Fungi</taxon>
        <taxon>Dikarya</taxon>
        <taxon>Ascomycota</taxon>
        <taxon>Pezizomycotina</taxon>
        <taxon>Dothideomycetes</taxon>
        <taxon>Pleosporomycetidae</taxon>
        <taxon>Pleosporales</taxon>
        <taxon>Torulaceae</taxon>
        <taxon>Dendryphion</taxon>
    </lineage>
</organism>
<keyword evidence="7" id="KW-1015">Disulfide bond</keyword>
<evidence type="ECO:0000256" key="6">
    <source>
        <dbReference type="ARBA" id="ARBA00022837"/>
    </source>
</evidence>
<evidence type="ECO:0000313" key="9">
    <source>
        <dbReference type="EMBL" id="KAH7113298.1"/>
    </source>
</evidence>
<reference evidence="9" key="1">
    <citation type="journal article" date="2021" name="Nat. Commun.">
        <title>Genetic determinants of endophytism in the Arabidopsis root mycobiome.</title>
        <authorList>
            <person name="Mesny F."/>
            <person name="Miyauchi S."/>
            <person name="Thiergart T."/>
            <person name="Pickel B."/>
            <person name="Atanasova L."/>
            <person name="Karlsson M."/>
            <person name="Huettel B."/>
            <person name="Barry K.W."/>
            <person name="Haridas S."/>
            <person name="Chen C."/>
            <person name="Bauer D."/>
            <person name="Andreopoulos W."/>
            <person name="Pangilinan J."/>
            <person name="LaButti K."/>
            <person name="Riley R."/>
            <person name="Lipzen A."/>
            <person name="Clum A."/>
            <person name="Drula E."/>
            <person name="Henrissat B."/>
            <person name="Kohler A."/>
            <person name="Grigoriev I.V."/>
            <person name="Martin F.M."/>
            <person name="Hacquard S."/>
        </authorList>
    </citation>
    <scope>NUCLEOTIDE SEQUENCE</scope>
    <source>
        <strain evidence="9">MPI-CAGE-CH-0243</strain>
    </source>
</reference>
<evidence type="ECO:0000313" key="10">
    <source>
        <dbReference type="Proteomes" id="UP000700596"/>
    </source>
</evidence>
<dbReference type="SUPFAM" id="SSF53474">
    <property type="entry name" value="alpha/beta-Hydrolases"/>
    <property type="match status" value="1"/>
</dbReference>
<dbReference type="GO" id="GO:0030600">
    <property type="term" value="F:feruloyl esterase activity"/>
    <property type="evidence" value="ECO:0007669"/>
    <property type="project" value="UniProtKB-ARBA"/>
</dbReference>
<keyword evidence="4" id="KW-0732">Signal</keyword>
<protein>
    <recommendedName>
        <fullName evidence="8">Carboxylic ester hydrolase</fullName>
        <ecNumber evidence="8">3.1.1.-</ecNumber>
    </recommendedName>
</protein>
<sequence>MSTDLLGACVPATFNPTLFGASILNLQAHPVTDYSVNVNEAFRQTQPSVQADNIRFCNVTVSLTHPGQNDNVVFEIWLPIDNWNNRFQAVGGGGWIAGGSKFILSLASMQGAIADGYATMTTDAGLGSRMDAEPWALASPGNVNLYNLESLGSKSLYDGSILGKSIIRDFYGKGPDYSYWNGCSQGGRQGLMLAQRFPKAYDGIAASAPAIYWTELFPSILWGQQIMNELNEYPSACEFEAITAAAVAACDGLDGVDDGIINNPEECLATFNPFETVGKSFECAQSNVGTITISTGAAIIMNATWHGMRAKDGRRIYPGPLPGADMTSDFTVSWGQTGILDTTCSANGTCVGAPHILGRQWFQLFIAKNPEWTFGNLTREEFDNMSYMSRQQYRSMIGTDDPDLSNFRNAGGKMITFHGLADNIIPSGASEQYYHVVAQLLPDVRDFYRYYEAPGLGHCFGGPSQNPTSLFSQLRAWVENGTVPEHTPIKVNAKDGTTHNRILCPYPQKAQLTACRDPADAECWSCVGATSLSSTKKGYSGLYGYRYYSSMINFLSPF</sequence>
<dbReference type="EMBL" id="JAGMWT010000019">
    <property type="protein sequence ID" value="KAH7113298.1"/>
    <property type="molecule type" value="Genomic_DNA"/>
</dbReference>
<accession>A0A9P9I9Q9</accession>
<keyword evidence="2" id="KW-0719">Serine esterase</keyword>
<evidence type="ECO:0000256" key="2">
    <source>
        <dbReference type="ARBA" id="ARBA00022487"/>
    </source>
</evidence>
<evidence type="ECO:0000256" key="4">
    <source>
        <dbReference type="ARBA" id="ARBA00022729"/>
    </source>
</evidence>
<dbReference type="AlphaFoldDB" id="A0A9P9I9Q9"/>
<keyword evidence="5 8" id="KW-0378">Hydrolase</keyword>
<gene>
    <name evidence="9" type="ORF">B0J11DRAFT_511525</name>
</gene>
<evidence type="ECO:0000256" key="1">
    <source>
        <dbReference type="ARBA" id="ARBA00006249"/>
    </source>
</evidence>
<keyword evidence="6" id="KW-0106">Calcium</keyword>
<comment type="caution">
    <text evidence="9">The sequence shown here is derived from an EMBL/GenBank/DDBJ whole genome shotgun (WGS) entry which is preliminary data.</text>
</comment>
<name>A0A9P9I9Q9_9PLEO</name>
<dbReference type="Gene3D" id="3.40.50.1820">
    <property type="entry name" value="alpha/beta hydrolase"/>
    <property type="match status" value="1"/>
</dbReference>
<evidence type="ECO:0000256" key="7">
    <source>
        <dbReference type="ARBA" id="ARBA00023157"/>
    </source>
</evidence>
<comment type="similarity">
    <text evidence="1 8">Belongs to the tannase family.</text>
</comment>
<dbReference type="PANTHER" id="PTHR33938:SF13">
    <property type="entry name" value="CARBOXYLIC ESTER HYDROLASE"/>
    <property type="match status" value="1"/>
</dbReference>
<evidence type="ECO:0000256" key="5">
    <source>
        <dbReference type="ARBA" id="ARBA00022801"/>
    </source>
</evidence>
<dbReference type="InterPro" id="IPR029058">
    <property type="entry name" value="AB_hydrolase_fold"/>
</dbReference>
<dbReference type="PANTHER" id="PTHR33938">
    <property type="entry name" value="FERULOYL ESTERASE B-RELATED"/>
    <property type="match status" value="1"/>
</dbReference>
<dbReference type="Pfam" id="PF07519">
    <property type="entry name" value="Tannase"/>
    <property type="match status" value="1"/>
</dbReference>
<dbReference type="GO" id="GO:0046872">
    <property type="term" value="F:metal ion binding"/>
    <property type="evidence" value="ECO:0007669"/>
    <property type="project" value="UniProtKB-KW"/>
</dbReference>
<dbReference type="InterPro" id="IPR011118">
    <property type="entry name" value="Tannase/feruloyl_esterase"/>
</dbReference>